<reference evidence="1 2" key="1">
    <citation type="submission" date="2019-03" db="EMBL/GenBank/DDBJ databases">
        <title>Deep-cultivation of Planctomycetes and their phenomic and genomic characterization uncovers novel biology.</title>
        <authorList>
            <person name="Wiegand S."/>
            <person name="Jogler M."/>
            <person name="Boedeker C."/>
            <person name="Pinto D."/>
            <person name="Vollmers J."/>
            <person name="Rivas-Marin E."/>
            <person name="Kohn T."/>
            <person name="Peeters S.H."/>
            <person name="Heuer A."/>
            <person name="Rast P."/>
            <person name="Oberbeckmann S."/>
            <person name="Bunk B."/>
            <person name="Jeske O."/>
            <person name="Meyerdierks A."/>
            <person name="Storesund J.E."/>
            <person name="Kallscheuer N."/>
            <person name="Luecker S."/>
            <person name="Lage O.M."/>
            <person name="Pohl T."/>
            <person name="Merkel B.J."/>
            <person name="Hornburger P."/>
            <person name="Mueller R.-W."/>
            <person name="Bruemmer F."/>
            <person name="Labrenz M."/>
            <person name="Spormann A.M."/>
            <person name="Op den Camp H."/>
            <person name="Overmann J."/>
            <person name="Amann R."/>
            <person name="Jetten M.S.M."/>
            <person name="Mascher T."/>
            <person name="Medema M.H."/>
            <person name="Devos D.P."/>
            <person name="Kaster A.-K."/>
            <person name="Ovreas L."/>
            <person name="Rohde M."/>
            <person name="Galperin M.Y."/>
            <person name="Jogler C."/>
        </authorList>
    </citation>
    <scope>NUCLEOTIDE SEQUENCE [LARGE SCALE GENOMIC DNA]</scope>
    <source>
        <strain evidence="1 2">Enr17</strain>
    </source>
</reference>
<dbReference type="Proteomes" id="UP000318313">
    <property type="component" value="Chromosome"/>
</dbReference>
<keyword evidence="2" id="KW-1185">Reference proteome</keyword>
<dbReference type="RefSeq" id="WP_145312191.1">
    <property type="nucleotide sequence ID" value="NZ_CP037452.1"/>
</dbReference>
<evidence type="ECO:0000313" key="1">
    <source>
        <dbReference type="EMBL" id="QDV52930.1"/>
    </source>
</evidence>
<dbReference type="EMBL" id="CP037452">
    <property type="protein sequence ID" value="QDV52930.1"/>
    <property type="molecule type" value="Genomic_DNA"/>
</dbReference>
<name>A0A518IIR2_9PLAN</name>
<gene>
    <name evidence="1" type="ORF">Enr17x_50000</name>
</gene>
<dbReference type="OrthoDB" id="278679at2"/>
<dbReference type="AlphaFoldDB" id="A0A518IIR2"/>
<dbReference type="KEGG" id="gfm:Enr17x_50000"/>
<accession>A0A518IIR2</accession>
<sequence>MRKVFVLEERTHIVSELQWQFEEEADRQIRGFSTESILFQNALCETAEELVVIIDLGIGKPVCLQFLQRCLGANVSFPVMIFSAEPLLNLEWALRELGVFHIQAGSLEPERIAKICRWYWGFTEKEKSAIHSQTKATG</sequence>
<organism evidence="1 2">
    <name type="scientific">Gimesia fumaroli</name>
    <dbReference type="NCBI Taxonomy" id="2527976"/>
    <lineage>
        <taxon>Bacteria</taxon>
        <taxon>Pseudomonadati</taxon>
        <taxon>Planctomycetota</taxon>
        <taxon>Planctomycetia</taxon>
        <taxon>Planctomycetales</taxon>
        <taxon>Planctomycetaceae</taxon>
        <taxon>Gimesia</taxon>
    </lineage>
</organism>
<evidence type="ECO:0008006" key="3">
    <source>
        <dbReference type="Google" id="ProtNLM"/>
    </source>
</evidence>
<protein>
    <recommendedName>
        <fullName evidence="3">Response regulatory domain-containing protein</fullName>
    </recommendedName>
</protein>
<evidence type="ECO:0000313" key="2">
    <source>
        <dbReference type="Proteomes" id="UP000318313"/>
    </source>
</evidence>
<proteinExistence type="predicted"/>